<evidence type="ECO:0000259" key="5">
    <source>
        <dbReference type="PROSITE" id="PS50865"/>
    </source>
</evidence>
<accession>A0AAW0C1T0</accession>
<name>A0AAW0C1T0_9AGAR</name>
<keyword evidence="2 4" id="KW-0863">Zinc-finger</keyword>
<dbReference type="SUPFAM" id="SSF144232">
    <property type="entry name" value="HIT/MYND zinc finger-like"/>
    <property type="match status" value="1"/>
</dbReference>
<evidence type="ECO:0000256" key="2">
    <source>
        <dbReference type="ARBA" id="ARBA00022771"/>
    </source>
</evidence>
<dbReference type="AlphaFoldDB" id="A0AAW0C1T0"/>
<dbReference type="Pfam" id="PF01753">
    <property type="entry name" value="zf-MYND"/>
    <property type="match status" value="1"/>
</dbReference>
<protein>
    <recommendedName>
        <fullName evidence="5">MYND-type domain-containing protein</fullName>
    </recommendedName>
</protein>
<reference evidence="6 7" key="1">
    <citation type="submission" date="2024-01" db="EMBL/GenBank/DDBJ databases">
        <title>A draft genome for a cacao thread blight-causing isolate of Paramarasmius palmivorus.</title>
        <authorList>
            <person name="Baruah I.K."/>
            <person name="Bukari Y."/>
            <person name="Amoako-Attah I."/>
            <person name="Meinhardt L.W."/>
            <person name="Bailey B.A."/>
            <person name="Cohen S.P."/>
        </authorList>
    </citation>
    <scope>NUCLEOTIDE SEQUENCE [LARGE SCALE GENOMIC DNA]</scope>
    <source>
        <strain evidence="6 7">GH-12</strain>
    </source>
</reference>
<keyword evidence="1" id="KW-0479">Metal-binding</keyword>
<gene>
    <name evidence="6" type="ORF">VNI00_013052</name>
</gene>
<keyword evidence="7" id="KW-1185">Reference proteome</keyword>
<sequence length="348" mass="39906">MPQTKPRVSIEELTRMLEEVQFGDPMADTASFETFKRSQTIEFMKGMGMYVALMEKESDEVVRKRLRYALWDSQRLDLMFPGRTFDGGHCGNINPDTLPSWPKWREPRPELQTVGLGPVMVDNYSGAERLDRALEEVETGQKISKPEVACAACGKKVAKPVRCGSSHYYFGCKAAIYCNAGCSKANWDRHKPKCTYSSRLLNGDIDLPEGKWLVPLRCYHEFTPDSGFASEVEAAIQNEYGDKRFIRVVRTNMVPHYCVGGLPQYKGTTVFMWDRRRSFLVRAGPGDVEFAEKYRGDMQIPFHRKGYEKFSQLVKQRGFFGCLMMLWAKRIGDFMEVDVIDIPDQNEF</sequence>
<organism evidence="6 7">
    <name type="scientific">Paramarasmius palmivorus</name>
    <dbReference type="NCBI Taxonomy" id="297713"/>
    <lineage>
        <taxon>Eukaryota</taxon>
        <taxon>Fungi</taxon>
        <taxon>Dikarya</taxon>
        <taxon>Basidiomycota</taxon>
        <taxon>Agaricomycotina</taxon>
        <taxon>Agaricomycetes</taxon>
        <taxon>Agaricomycetidae</taxon>
        <taxon>Agaricales</taxon>
        <taxon>Marasmiineae</taxon>
        <taxon>Marasmiaceae</taxon>
        <taxon>Paramarasmius</taxon>
    </lineage>
</organism>
<proteinExistence type="predicted"/>
<dbReference type="GO" id="GO:0008270">
    <property type="term" value="F:zinc ion binding"/>
    <property type="evidence" value="ECO:0007669"/>
    <property type="project" value="UniProtKB-KW"/>
</dbReference>
<dbReference type="Proteomes" id="UP001383192">
    <property type="component" value="Unassembled WGS sequence"/>
</dbReference>
<keyword evidence="3" id="KW-0862">Zinc</keyword>
<dbReference type="EMBL" id="JAYKXP010000064">
    <property type="protein sequence ID" value="KAK7032484.1"/>
    <property type="molecule type" value="Genomic_DNA"/>
</dbReference>
<evidence type="ECO:0000256" key="1">
    <source>
        <dbReference type="ARBA" id="ARBA00022723"/>
    </source>
</evidence>
<dbReference type="InterPro" id="IPR002893">
    <property type="entry name" value="Znf_MYND"/>
</dbReference>
<dbReference type="Gene3D" id="6.10.140.2220">
    <property type="match status" value="1"/>
</dbReference>
<evidence type="ECO:0000313" key="7">
    <source>
        <dbReference type="Proteomes" id="UP001383192"/>
    </source>
</evidence>
<evidence type="ECO:0000256" key="4">
    <source>
        <dbReference type="PROSITE-ProRule" id="PRU00134"/>
    </source>
</evidence>
<feature type="domain" description="MYND-type" evidence="5">
    <location>
        <begin position="150"/>
        <end position="194"/>
    </location>
</feature>
<dbReference type="PROSITE" id="PS50865">
    <property type="entry name" value="ZF_MYND_2"/>
    <property type="match status" value="1"/>
</dbReference>
<evidence type="ECO:0000313" key="6">
    <source>
        <dbReference type="EMBL" id="KAK7032484.1"/>
    </source>
</evidence>
<evidence type="ECO:0000256" key="3">
    <source>
        <dbReference type="ARBA" id="ARBA00022833"/>
    </source>
</evidence>
<comment type="caution">
    <text evidence="6">The sequence shown here is derived from an EMBL/GenBank/DDBJ whole genome shotgun (WGS) entry which is preliminary data.</text>
</comment>